<proteinExistence type="predicted"/>
<protein>
    <submittedName>
        <fullName evidence="1">Uncharacterized protein</fullName>
    </submittedName>
</protein>
<dbReference type="AlphaFoldDB" id="A0A0A9AY42"/>
<name>A0A0A9AY42_ARUDO</name>
<reference evidence="1" key="1">
    <citation type="submission" date="2014-09" db="EMBL/GenBank/DDBJ databases">
        <authorList>
            <person name="Magalhaes I.L.F."/>
            <person name="Oliveira U."/>
            <person name="Santos F.R."/>
            <person name="Vidigal T.H.D.A."/>
            <person name="Brescovit A.D."/>
            <person name="Santos A.J."/>
        </authorList>
    </citation>
    <scope>NUCLEOTIDE SEQUENCE</scope>
    <source>
        <tissue evidence="1">Shoot tissue taken approximately 20 cm above the soil surface</tissue>
    </source>
</reference>
<reference evidence="1" key="2">
    <citation type="journal article" date="2015" name="Data Brief">
        <title>Shoot transcriptome of the giant reed, Arundo donax.</title>
        <authorList>
            <person name="Barrero R.A."/>
            <person name="Guerrero F.D."/>
            <person name="Moolhuijzen P."/>
            <person name="Goolsby J.A."/>
            <person name="Tidwell J."/>
            <person name="Bellgard S.E."/>
            <person name="Bellgard M.I."/>
        </authorList>
    </citation>
    <scope>NUCLEOTIDE SEQUENCE</scope>
    <source>
        <tissue evidence="1">Shoot tissue taken approximately 20 cm above the soil surface</tissue>
    </source>
</reference>
<sequence>MKCETMVNTHPRKNWFLLYCIQRLTV</sequence>
<organism evidence="1">
    <name type="scientific">Arundo donax</name>
    <name type="common">Giant reed</name>
    <name type="synonym">Donax arundinaceus</name>
    <dbReference type="NCBI Taxonomy" id="35708"/>
    <lineage>
        <taxon>Eukaryota</taxon>
        <taxon>Viridiplantae</taxon>
        <taxon>Streptophyta</taxon>
        <taxon>Embryophyta</taxon>
        <taxon>Tracheophyta</taxon>
        <taxon>Spermatophyta</taxon>
        <taxon>Magnoliopsida</taxon>
        <taxon>Liliopsida</taxon>
        <taxon>Poales</taxon>
        <taxon>Poaceae</taxon>
        <taxon>PACMAD clade</taxon>
        <taxon>Arundinoideae</taxon>
        <taxon>Arundineae</taxon>
        <taxon>Arundo</taxon>
    </lineage>
</organism>
<evidence type="ECO:0000313" key="1">
    <source>
        <dbReference type="EMBL" id="JAD54808.1"/>
    </source>
</evidence>
<dbReference type="EMBL" id="GBRH01243087">
    <property type="protein sequence ID" value="JAD54808.1"/>
    <property type="molecule type" value="Transcribed_RNA"/>
</dbReference>
<accession>A0A0A9AY42</accession>